<feature type="domain" description="Surface antigen" evidence="2">
    <location>
        <begin position="39"/>
        <end position="150"/>
    </location>
</feature>
<keyword evidence="1" id="KW-0732">Signal</keyword>
<feature type="signal peptide" evidence="1">
    <location>
        <begin position="1"/>
        <end position="26"/>
    </location>
</feature>
<proteinExistence type="predicted"/>
<dbReference type="PROSITE" id="PS51257">
    <property type="entry name" value="PROKAR_LIPOPROTEIN"/>
    <property type="match status" value="1"/>
</dbReference>
<feature type="chain" id="PRO_5047352127" evidence="1">
    <location>
        <begin position="27"/>
        <end position="155"/>
    </location>
</feature>
<gene>
    <name evidence="3" type="ORF">K1718_21805</name>
</gene>
<name>A0ABY8F0A3_9HYPH</name>
<organism evidence="3 4">
    <name type="scientific">Roseibium porphyridii</name>
    <dbReference type="NCBI Taxonomy" id="2866279"/>
    <lineage>
        <taxon>Bacteria</taxon>
        <taxon>Pseudomonadati</taxon>
        <taxon>Pseudomonadota</taxon>
        <taxon>Alphaproteobacteria</taxon>
        <taxon>Hyphomicrobiales</taxon>
        <taxon>Stappiaceae</taxon>
        <taxon>Roseibium</taxon>
    </lineage>
</organism>
<evidence type="ECO:0000313" key="4">
    <source>
        <dbReference type="Proteomes" id="UP001209803"/>
    </source>
</evidence>
<reference evidence="3 4" key="1">
    <citation type="submission" date="2023-03" db="EMBL/GenBank/DDBJ databases">
        <title>Roseibium porphyridii sp. nov. and Roseibium rhodosorbium sp. nov. isolated from marine algae, Porphyridium cruentum and Rhodosorus marinus, respectively.</title>
        <authorList>
            <person name="Lee M.W."/>
            <person name="Choi B.J."/>
            <person name="Lee J.K."/>
            <person name="Choi D.G."/>
            <person name="Baek J.H."/>
            <person name="Bayburt H."/>
            <person name="Kim J.M."/>
            <person name="Han D.M."/>
            <person name="Kim K.H."/>
            <person name="Jeon C.O."/>
        </authorList>
    </citation>
    <scope>NUCLEOTIDE SEQUENCE [LARGE SCALE GENOMIC DNA]</scope>
    <source>
        <strain evidence="3 4">KMA01</strain>
    </source>
</reference>
<dbReference type="Proteomes" id="UP001209803">
    <property type="component" value="Chromosome"/>
</dbReference>
<dbReference type="EMBL" id="CP120863">
    <property type="protein sequence ID" value="WFE88769.1"/>
    <property type="molecule type" value="Genomic_DNA"/>
</dbReference>
<sequence>MRSYTARRIKIQPFAAVLFVVGAAVAGCSQVSVPVGSNNVDTPTILTGSIASTTDEAYSDINQDDRSIIAENLDVIGPDLTASGDTNGLTLPWLNSVSGNSGTLSSIVTSDLNETGCLSFKTTANTITGIKLYSGTACRDVTQKFAVTTLSVAGA</sequence>
<dbReference type="Pfam" id="PF16998">
    <property type="entry name" value="17kDa_Anti_2"/>
    <property type="match status" value="1"/>
</dbReference>
<keyword evidence="4" id="KW-1185">Reference proteome</keyword>
<accession>A0ABY8F0A3</accession>
<evidence type="ECO:0000313" key="3">
    <source>
        <dbReference type="EMBL" id="WFE88769.1"/>
    </source>
</evidence>
<evidence type="ECO:0000256" key="1">
    <source>
        <dbReference type="SAM" id="SignalP"/>
    </source>
</evidence>
<dbReference type="InterPro" id="IPR032635">
    <property type="entry name" value="Anti_2"/>
</dbReference>
<dbReference type="RefSeq" id="WP_152502954.1">
    <property type="nucleotide sequence ID" value="NZ_CP120863.1"/>
</dbReference>
<evidence type="ECO:0000259" key="2">
    <source>
        <dbReference type="Pfam" id="PF16998"/>
    </source>
</evidence>
<protein>
    <submittedName>
        <fullName evidence="3">RT0821/Lpp0805 family surface protein</fullName>
    </submittedName>
</protein>